<dbReference type="Pfam" id="PF11872">
    <property type="entry name" value="DUF3392"/>
    <property type="match status" value="1"/>
</dbReference>
<dbReference type="RefSeq" id="WP_207148221.1">
    <property type="nucleotide sequence ID" value="NZ_AP017372.2"/>
</dbReference>
<name>A0A0X8XAA0_HALHR</name>
<feature type="transmembrane region" description="Helical" evidence="1">
    <location>
        <begin position="63"/>
        <end position="86"/>
    </location>
</feature>
<dbReference type="AlphaFoldDB" id="A0A0X8XAA0"/>
<evidence type="ECO:0000256" key="1">
    <source>
        <dbReference type="SAM" id="Phobius"/>
    </source>
</evidence>
<evidence type="ECO:0008006" key="4">
    <source>
        <dbReference type="Google" id="ProtNLM"/>
    </source>
</evidence>
<evidence type="ECO:0000313" key="2">
    <source>
        <dbReference type="EMBL" id="BAU58336.1"/>
    </source>
</evidence>
<gene>
    <name evidence="2" type="ORF">HH1059_16260</name>
</gene>
<protein>
    <recommendedName>
        <fullName evidence="4">DUF3392 domain-containing protein</fullName>
    </recommendedName>
</protein>
<proteinExistence type="predicted"/>
<keyword evidence="1" id="KW-0472">Membrane</keyword>
<organism evidence="2 3">
    <name type="scientific">Halorhodospira halochloris</name>
    <name type="common">Ectothiorhodospira halochloris</name>
    <dbReference type="NCBI Taxonomy" id="1052"/>
    <lineage>
        <taxon>Bacteria</taxon>
        <taxon>Pseudomonadati</taxon>
        <taxon>Pseudomonadota</taxon>
        <taxon>Gammaproteobacteria</taxon>
        <taxon>Chromatiales</taxon>
        <taxon>Ectothiorhodospiraceae</taxon>
        <taxon>Halorhodospira</taxon>
    </lineage>
</organism>
<dbReference type="EMBL" id="AP017372">
    <property type="protein sequence ID" value="BAU58336.1"/>
    <property type="molecule type" value="Genomic_DNA"/>
</dbReference>
<dbReference type="InterPro" id="IPR021813">
    <property type="entry name" value="DUF3392"/>
</dbReference>
<dbReference type="KEGG" id="hhk:HH1059_16260"/>
<sequence length="118" mass="13053">MIDIVNTITNLLDDLLWRTGAWVNGYASEVALALVATLLVLYGDDINRTFARSVRPYPWIVRVISFVLMCALGYGAITVLVTPLIAEAIVSIEARWVGLLTIIAFIAIGTLAERKRYI</sequence>
<feature type="transmembrane region" description="Helical" evidence="1">
    <location>
        <begin position="92"/>
        <end position="112"/>
    </location>
</feature>
<reference evidence="2" key="1">
    <citation type="submission" date="2016-02" db="EMBL/GenBank/DDBJ databases">
        <title>Halorhodospira halochloris DSM-1059 complete genome, version 2.</title>
        <authorList>
            <person name="Tsukatani Y."/>
        </authorList>
    </citation>
    <scope>NUCLEOTIDE SEQUENCE</scope>
    <source>
        <strain evidence="2">DSM 1059</strain>
    </source>
</reference>
<evidence type="ECO:0000313" key="3">
    <source>
        <dbReference type="Proteomes" id="UP000218890"/>
    </source>
</evidence>
<feature type="transmembrane region" description="Helical" evidence="1">
    <location>
        <begin position="21"/>
        <end position="42"/>
    </location>
</feature>
<accession>A0A0X8XAA0</accession>
<keyword evidence="3" id="KW-1185">Reference proteome</keyword>
<dbReference type="Proteomes" id="UP000218890">
    <property type="component" value="Chromosome"/>
</dbReference>
<keyword evidence="1" id="KW-0812">Transmembrane</keyword>
<keyword evidence="1" id="KW-1133">Transmembrane helix</keyword>